<accession>A0A6J7WRI8</accession>
<reference evidence="1" key="1">
    <citation type="submission" date="2020-05" db="EMBL/GenBank/DDBJ databases">
        <authorList>
            <person name="Chiriac C."/>
            <person name="Salcher M."/>
            <person name="Ghai R."/>
            <person name="Kavagutti S V."/>
        </authorList>
    </citation>
    <scope>NUCLEOTIDE SEQUENCE</scope>
</reference>
<sequence>MSTHGGKREGAGRKGLSDEIKGFTLAQPHVPDAFRVIAEIMLDETKRPTDRIASAKILIEYGCGKPKETVDTNLTLNDFNIKDIVRVK</sequence>
<evidence type="ECO:0000313" key="1">
    <source>
        <dbReference type="EMBL" id="CAB5217963.1"/>
    </source>
</evidence>
<proteinExistence type="predicted"/>
<protein>
    <submittedName>
        <fullName evidence="1">Uncharacterized protein</fullName>
    </submittedName>
</protein>
<dbReference type="EMBL" id="LR798250">
    <property type="protein sequence ID" value="CAB5217963.1"/>
    <property type="molecule type" value="Genomic_DNA"/>
</dbReference>
<organism evidence="1">
    <name type="scientific">uncultured Caudovirales phage</name>
    <dbReference type="NCBI Taxonomy" id="2100421"/>
    <lineage>
        <taxon>Viruses</taxon>
        <taxon>Duplodnaviria</taxon>
        <taxon>Heunggongvirae</taxon>
        <taxon>Uroviricota</taxon>
        <taxon>Caudoviricetes</taxon>
        <taxon>Peduoviridae</taxon>
        <taxon>Maltschvirus</taxon>
        <taxon>Maltschvirus maltsch</taxon>
    </lineage>
</organism>
<name>A0A6J7WRI8_9CAUD</name>
<gene>
    <name evidence="1" type="ORF">UFOVP206_38</name>
</gene>